<dbReference type="Pfam" id="PF01381">
    <property type="entry name" value="HTH_3"/>
    <property type="match status" value="2"/>
</dbReference>
<sequence>MDLGLLQREAANKIGVQKDSIYNWERGVQPELRFMPKIIDFLGYVPFGCQDDILGKLAYYKLISGLSYKELGAKVGIHYEQLQAWLTGRTKPNKKSFCRLKEFLQTAP</sequence>
<dbReference type="EMBL" id="AP023213">
    <property type="protein sequence ID" value="BCG47950.1"/>
    <property type="molecule type" value="Genomic_DNA"/>
</dbReference>
<dbReference type="InterPro" id="IPR010982">
    <property type="entry name" value="Lambda_DNA-bd_dom_sf"/>
</dbReference>
<dbReference type="CDD" id="cd00093">
    <property type="entry name" value="HTH_XRE"/>
    <property type="match status" value="2"/>
</dbReference>
<organism evidence="2 3">
    <name type="scientific">Citrifermentans bremense</name>
    <dbReference type="NCBI Taxonomy" id="60035"/>
    <lineage>
        <taxon>Bacteria</taxon>
        <taxon>Pseudomonadati</taxon>
        <taxon>Thermodesulfobacteriota</taxon>
        <taxon>Desulfuromonadia</taxon>
        <taxon>Geobacterales</taxon>
        <taxon>Geobacteraceae</taxon>
        <taxon>Citrifermentans</taxon>
    </lineage>
</organism>
<gene>
    <name evidence="2" type="ORF">GEOBRER4_27000</name>
</gene>
<protein>
    <recommendedName>
        <fullName evidence="1">HTH cro/C1-type domain-containing protein</fullName>
    </recommendedName>
</protein>
<dbReference type="SUPFAM" id="SSF47413">
    <property type="entry name" value="lambda repressor-like DNA-binding domains"/>
    <property type="match status" value="2"/>
</dbReference>
<name>A0A6S6M2V8_9BACT</name>
<dbReference type="KEGG" id="gbn:GEOBRER4_27000"/>
<dbReference type="AlphaFoldDB" id="A0A6S6M2V8"/>
<evidence type="ECO:0000313" key="3">
    <source>
        <dbReference type="Proteomes" id="UP000515472"/>
    </source>
</evidence>
<evidence type="ECO:0000313" key="2">
    <source>
        <dbReference type="EMBL" id="BCG47950.1"/>
    </source>
</evidence>
<accession>A0A6S6M2V8</accession>
<feature type="domain" description="HTH cro/C1-type" evidence="1">
    <location>
        <begin position="3"/>
        <end position="46"/>
    </location>
</feature>
<reference evidence="2 3" key="1">
    <citation type="submission" date="2020-06" db="EMBL/GenBank/DDBJ databases">
        <title>Interaction of electrochemicaly active bacteria, Geobacter bremensis R4 on different carbon anode.</title>
        <authorList>
            <person name="Meng L."/>
            <person name="Yoshida N."/>
        </authorList>
    </citation>
    <scope>NUCLEOTIDE SEQUENCE [LARGE SCALE GENOMIC DNA]</scope>
    <source>
        <strain evidence="2 3">R4</strain>
    </source>
</reference>
<dbReference type="Gene3D" id="1.10.260.40">
    <property type="entry name" value="lambda repressor-like DNA-binding domains"/>
    <property type="match status" value="2"/>
</dbReference>
<dbReference type="GO" id="GO:0003677">
    <property type="term" value="F:DNA binding"/>
    <property type="evidence" value="ECO:0007669"/>
    <property type="project" value="InterPro"/>
</dbReference>
<keyword evidence="3" id="KW-1185">Reference proteome</keyword>
<feature type="domain" description="HTH cro/C1-type" evidence="1">
    <location>
        <begin position="65"/>
        <end position="105"/>
    </location>
</feature>
<dbReference type="Proteomes" id="UP000515472">
    <property type="component" value="Chromosome"/>
</dbReference>
<evidence type="ECO:0000259" key="1">
    <source>
        <dbReference type="Pfam" id="PF01381"/>
    </source>
</evidence>
<dbReference type="InterPro" id="IPR001387">
    <property type="entry name" value="Cro/C1-type_HTH"/>
</dbReference>
<proteinExistence type="predicted"/>